<dbReference type="PANTHER" id="PTHR39165:SF1">
    <property type="entry name" value="DUF456 DOMAIN-CONTAINING PROTEIN"/>
    <property type="match status" value="1"/>
</dbReference>
<feature type="transmembrane region" description="Helical" evidence="1">
    <location>
        <begin position="6"/>
        <end position="38"/>
    </location>
</feature>
<dbReference type="RefSeq" id="WP_205722163.1">
    <property type="nucleotide sequence ID" value="NZ_CP070608.1"/>
</dbReference>
<protein>
    <submittedName>
        <fullName evidence="2">DUF456 domain-containing protein</fullName>
    </submittedName>
</protein>
<dbReference type="Proteomes" id="UP000662783">
    <property type="component" value="Chromosome"/>
</dbReference>
<dbReference type="PANTHER" id="PTHR39165">
    <property type="entry name" value="IG HYPOTHETICAL 17883"/>
    <property type="match status" value="1"/>
</dbReference>
<dbReference type="EMBL" id="CP070608">
    <property type="protein sequence ID" value="QSE97654.1"/>
    <property type="molecule type" value="Genomic_DNA"/>
</dbReference>
<name>A0A974WGW7_9BACT</name>
<feature type="transmembrane region" description="Helical" evidence="1">
    <location>
        <begin position="50"/>
        <end position="68"/>
    </location>
</feature>
<dbReference type="Pfam" id="PF04306">
    <property type="entry name" value="DUF456"/>
    <property type="match status" value="1"/>
</dbReference>
<keyword evidence="1" id="KW-0812">Transmembrane</keyword>
<accession>A0A974WGW7</accession>
<evidence type="ECO:0000313" key="3">
    <source>
        <dbReference type="Proteomes" id="UP000662783"/>
    </source>
</evidence>
<reference evidence="2" key="1">
    <citation type="submission" date="2021-02" db="EMBL/GenBank/DDBJ databases">
        <title>Fulvivirga sp. S481 isolated from sea water.</title>
        <authorList>
            <person name="Bae S.S."/>
            <person name="Baek K."/>
        </authorList>
    </citation>
    <scope>NUCLEOTIDE SEQUENCE</scope>
    <source>
        <strain evidence="2">S481</strain>
    </source>
</reference>
<keyword evidence="3" id="KW-1185">Reference proteome</keyword>
<dbReference type="AlphaFoldDB" id="A0A974WGW7"/>
<evidence type="ECO:0000256" key="1">
    <source>
        <dbReference type="SAM" id="Phobius"/>
    </source>
</evidence>
<evidence type="ECO:0000313" key="2">
    <source>
        <dbReference type="EMBL" id="QSE97654.1"/>
    </source>
</evidence>
<dbReference type="InterPro" id="IPR007403">
    <property type="entry name" value="DUF456"/>
</dbReference>
<proteinExistence type="predicted"/>
<gene>
    <name evidence="2" type="ORF">JR347_00780</name>
</gene>
<sequence>MDIVIYLFSGLLMIIGILGCFLPIIPGPPLSYVGLLLLQLTDQAPFTNKFLLIWAGVTIVAQGLDYVVPTYGTKKYGGSRAGVSGSVVGLILGVLFFPPLGIIIGPMLGAFVGELMVGRERKEAMRSAWGSFIGFLFGTLIKLIASLMMTYYFVKAVIDLF</sequence>
<dbReference type="KEGG" id="fuv:JR347_00780"/>
<feature type="transmembrane region" description="Helical" evidence="1">
    <location>
        <begin position="132"/>
        <end position="154"/>
    </location>
</feature>
<keyword evidence="1" id="KW-1133">Transmembrane helix</keyword>
<feature type="transmembrane region" description="Helical" evidence="1">
    <location>
        <begin position="88"/>
        <end position="112"/>
    </location>
</feature>
<keyword evidence="1" id="KW-0472">Membrane</keyword>
<organism evidence="2 3">
    <name type="scientific">Fulvivirga lutea</name>
    <dbReference type="NCBI Taxonomy" id="2810512"/>
    <lineage>
        <taxon>Bacteria</taxon>
        <taxon>Pseudomonadati</taxon>
        <taxon>Bacteroidota</taxon>
        <taxon>Cytophagia</taxon>
        <taxon>Cytophagales</taxon>
        <taxon>Fulvivirgaceae</taxon>
        <taxon>Fulvivirga</taxon>
    </lineage>
</organism>